<protein>
    <recommendedName>
        <fullName evidence="3">ATPase</fullName>
    </recommendedName>
</protein>
<organism evidence="1 2">
    <name type="scientific">Vibrio artabrorum</name>
    <dbReference type="NCBI Taxonomy" id="446374"/>
    <lineage>
        <taxon>Bacteria</taxon>
        <taxon>Pseudomonadati</taxon>
        <taxon>Pseudomonadota</taxon>
        <taxon>Gammaproteobacteria</taxon>
        <taxon>Vibrionales</taxon>
        <taxon>Vibrionaceae</taxon>
        <taxon>Vibrio</taxon>
    </lineage>
</organism>
<dbReference type="EMBL" id="JAUFQY010000002">
    <property type="protein sequence ID" value="MDN3702047.1"/>
    <property type="molecule type" value="Genomic_DNA"/>
</dbReference>
<sequence>MISLSLNATVTHASQCNHDNWQTLLERQLSTEKHYNQYTLEFNQALFRYQSQTLLSTHFTEKQIIKLWDKYKDRFNVQLNNHMNTAYLTAEVLLKRADAVSAKQEDAQSLKRAWQSLAKHCEVSRLFLQYQSALLHVQGSQSLVKDINTLSEKFRQLSLRYRNEATILDGVRQEKQPTQDVLN</sequence>
<reference evidence="2" key="1">
    <citation type="journal article" date="2019" name="Int. J. Syst. Evol. Microbiol.">
        <title>The Global Catalogue of Microorganisms (GCM) 10K type strain sequencing project: providing services to taxonomists for standard genome sequencing and annotation.</title>
        <authorList>
            <consortium name="The Broad Institute Genomics Platform"/>
            <consortium name="The Broad Institute Genome Sequencing Center for Infectious Disease"/>
            <person name="Wu L."/>
            <person name="Ma J."/>
        </authorList>
    </citation>
    <scope>NUCLEOTIDE SEQUENCE [LARGE SCALE GENOMIC DNA]</scope>
    <source>
        <strain evidence="2">CECT 7226</strain>
    </source>
</reference>
<keyword evidence="2" id="KW-1185">Reference proteome</keyword>
<evidence type="ECO:0000313" key="2">
    <source>
        <dbReference type="Proteomes" id="UP001223712"/>
    </source>
</evidence>
<name>A0ABT8CJY1_9VIBR</name>
<proteinExistence type="predicted"/>
<accession>A0ABT8CJY1</accession>
<evidence type="ECO:0008006" key="3">
    <source>
        <dbReference type="Google" id="ProtNLM"/>
    </source>
</evidence>
<evidence type="ECO:0000313" key="1">
    <source>
        <dbReference type="EMBL" id="MDN3702047.1"/>
    </source>
</evidence>
<dbReference type="Proteomes" id="UP001223712">
    <property type="component" value="Unassembled WGS sequence"/>
</dbReference>
<comment type="caution">
    <text evidence="1">The sequence shown here is derived from an EMBL/GenBank/DDBJ whole genome shotgun (WGS) entry which is preliminary data.</text>
</comment>
<gene>
    <name evidence="1" type="ORF">QWY96_16155</name>
</gene>